<dbReference type="InterPro" id="IPR006311">
    <property type="entry name" value="TAT_signal"/>
</dbReference>
<dbReference type="InterPro" id="IPR038765">
    <property type="entry name" value="Papain-like_cys_pep_sf"/>
</dbReference>
<gene>
    <name evidence="7" type="ORF">GCU60_18000</name>
</gene>
<evidence type="ECO:0000256" key="2">
    <source>
        <dbReference type="ARBA" id="ARBA00022670"/>
    </source>
</evidence>
<dbReference type="InterPro" id="IPR000064">
    <property type="entry name" value="NLP_P60_dom"/>
</dbReference>
<name>A0A6L9W6E1_9ACTN</name>
<dbReference type="Pfam" id="PF00877">
    <property type="entry name" value="NLPC_P60"/>
    <property type="match status" value="1"/>
</dbReference>
<evidence type="ECO:0000259" key="6">
    <source>
        <dbReference type="PROSITE" id="PS51935"/>
    </source>
</evidence>
<evidence type="ECO:0000256" key="1">
    <source>
        <dbReference type="ARBA" id="ARBA00007074"/>
    </source>
</evidence>
<keyword evidence="2" id="KW-0645">Protease</keyword>
<dbReference type="AlphaFoldDB" id="A0A6L9W6E1"/>
<comment type="similarity">
    <text evidence="1">Belongs to the peptidase C40 family.</text>
</comment>
<reference evidence="7 8" key="1">
    <citation type="submission" date="2019-12" db="EMBL/GenBank/DDBJ databases">
        <title>the WGS of Blastococcus saxobsidens 67B17.</title>
        <authorList>
            <person name="Jiang Z."/>
        </authorList>
    </citation>
    <scope>NUCLEOTIDE SEQUENCE [LARGE SCALE GENOMIC DNA]</scope>
    <source>
        <strain evidence="7 8">67B17</strain>
    </source>
</reference>
<dbReference type="EMBL" id="JAAGWG010000037">
    <property type="protein sequence ID" value="NEK87635.1"/>
    <property type="molecule type" value="Genomic_DNA"/>
</dbReference>
<dbReference type="PROSITE" id="PS51318">
    <property type="entry name" value="TAT"/>
    <property type="match status" value="1"/>
</dbReference>
<feature type="chain" id="PRO_5026811953" evidence="5">
    <location>
        <begin position="37"/>
        <end position="174"/>
    </location>
</feature>
<keyword evidence="5" id="KW-0732">Signal</keyword>
<dbReference type="GO" id="GO:0006508">
    <property type="term" value="P:proteolysis"/>
    <property type="evidence" value="ECO:0007669"/>
    <property type="project" value="UniProtKB-KW"/>
</dbReference>
<evidence type="ECO:0000313" key="7">
    <source>
        <dbReference type="EMBL" id="NEK87635.1"/>
    </source>
</evidence>
<accession>A0A6L9W6E1</accession>
<comment type="caution">
    <text evidence="7">The sequence shown here is derived from an EMBL/GenBank/DDBJ whole genome shotgun (WGS) entry which is preliminary data.</text>
</comment>
<dbReference type="SUPFAM" id="SSF54001">
    <property type="entry name" value="Cysteine proteinases"/>
    <property type="match status" value="1"/>
</dbReference>
<keyword evidence="3" id="KW-0378">Hydrolase</keyword>
<keyword evidence="4" id="KW-0788">Thiol protease</keyword>
<sequence>MTTTRTSTSARRSVRGAALAVVAGAGMVLTPMTASASTTAPGAAAPVAVNAAPVAAPNHAAQVAVDTALAQRGDPYAWGATGPNAFDCSGLTTYAYKAAGIDLPRTSRAQSTAGVHVDRAHLQPGDLIFFYSPVGHVGMYIGNGQMVHSSTYGQPVKVVPVDSMYGYNTARRIV</sequence>
<evidence type="ECO:0000256" key="4">
    <source>
        <dbReference type="ARBA" id="ARBA00022807"/>
    </source>
</evidence>
<organism evidence="7 8">
    <name type="scientific">Blastococcus saxobsidens</name>
    <dbReference type="NCBI Taxonomy" id="138336"/>
    <lineage>
        <taxon>Bacteria</taxon>
        <taxon>Bacillati</taxon>
        <taxon>Actinomycetota</taxon>
        <taxon>Actinomycetes</taxon>
        <taxon>Geodermatophilales</taxon>
        <taxon>Geodermatophilaceae</taxon>
        <taxon>Blastococcus</taxon>
    </lineage>
</organism>
<dbReference type="PROSITE" id="PS51935">
    <property type="entry name" value="NLPC_P60"/>
    <property type="match status" value="1"/>
</dbReference>
<dbReference type="Proteomes" id="UP000479241">
    <property type="component" value="Unassembled WGS sequence"/>
</dbReference>
<dbReference type="Gene3D" id="3.90.1720.10">
    <property type="entry name" value="endopeptidase domain like (from Nostoc punctiforme)"/>
    <property type="match status" value="1"/>
</dbReference>
<evidence type="ECO:0000256" key="5">
    <source>
        <dbReference type="SAM" id="SignalP"/>
    </source>
</evidence>
<dbReference type="PANTHER" id="PTHR47359:SF3">
    <property type="entry name" value="NLP_P60 DOMAIN-CONTAINING PROTEIN-RELATED"/>
    <property type="match status" value="1"/>
</dbReference>
<feature type="signal peptide" evidence="5">
    <location>
        <begin position="1"/>
        <end position="36"/>
    </location>
</feature>
<dbReference type="PANTHER" id="PTHR47359">
    <property type="entry name" value="PEPTIDOGLYCAN DL-ENDOPEPTIDASE CWLO"/>
    <property type="match status" value="1"/>
</dbReference>
<evidence type="ECO:0000313" key="8">
    <source>
        <dbReference type="Proteomes" id="UP000479241"/>
    </source>
</evidence>
<feature type="domain" description="NlpC/P60" evidence="6">
    <location>
        <begin position="58"/>
        <end position="174"/>
    </location>
</feature>
<evidence type="ECO:0000256" key="3">
    <source>
        <dbReference type="ARBA" id="ARBA00022801"/>
    </source>
</evidence>
<dbReference type="InterPro" id="IPR051794">
    <property type="entry name" value="PG_Endopeptidase_C40"/>
</dbReference>
<protein>
    <submittedName>
        <fullName evidence="7">C40 family peptidase</fullName>
    </submittedName>
</protein>
<dbReference type="GO" id="GO:0008234">
    <property type="term" value="F:cysteine-type peptidase activity"/>
    <property type="evidence" value="ECO:0007669"/>
    <property type="project" value="UniProtKB-KW"/>
</dbReference>
<proteinExistence type="inferred from homology"/>